<dbReference type="RefSeq" id="WP_368379894.1">
    <property type="nucleotide sequence ID" value="NZ_JBFRYA010000001.1"/>
</dbReference>
<reference evidence="8 9" key="1">
    <citation type="journal article" date="2011" name="Int. J. Syst. Evol. Microbiol.">
        <title>Zhongshania antarctica gen. nov., sp. nov. and Zhongshania guokunii sp. nov., gammaproteobacteria respectively isolated from coastal attached (fast) ice and surface seawater of the Antarctic.</title>
        <authorList>
            <person name="Li H.J."/>
            <person name="Zhang X.Y."/>
            <person name="Chen C.X."/>
            <person name="Zhang Y.J."/>
            <person name="Gao Z.M."/>
            <person name="Yu Y."/>
            <person name="Chen X.L."/>
            <person name="Chen B."/>
            <person name="Zhang Y.Z."/>
        </authorList>
    </citation>
    <scope>NUCLEOTIDE SEQUENCE [LARGE SCALE GENOMIC DNA]</scope>
    <source>
        <strain evidence="8 9">ZS6-22T</strain>
    </source>
</reference>
<dbReference type="EMBL" id="JBFRYA010000001">
    <property type="protein sequence ID" value="MEX1667576.1"/>
    <property type="molecule type" value="Genomic_DNA"/>
</dbReference>
<feature type="domain" description="Rubredoxin-like" evidence="7">
    <location>
        <begin position="6"/>
        <end position="57"/>
    </location>
</feature>
<dbReference type="SUPFAM" id="SSF57802">
    <property type="entry name" value="Rubredoxin-like"/>
    <property type="match status" value="1"/>
</dbReference>
<evidence type="ECO:0000256" key="3">
    <source>
        <dbReference type="ARBA" id="ARBA00022723"/>
    </source>
</evidence>
<evidence type="ECO:0000256" key="6">
    <source>
        <dbReference type="PIRNR" id="PIRNR000071"/>
    </source>
</evidence>
<protein>
    <recommendedName>
        <fullName evidence="6">Rubredoxin</fullName>
    </recommendedName>
</protein>
<dbReference type="Proteomes" id="UP001557485">
    <property type="component" value="Unassembled WGS sequence"/>
</dbReference>
<evidence type="ECO:0000259" key="7">
    <source>
        <dbReference type="PROSITE" id="PS50903"/>
    </source>
</evidence>
<dbReference type="InterPro" id="IPR024934">
    <property type="entry name" value="Rubredoxin-like_dom"/>
</dbReference>
<dbReference type="PIRSF" id="PIRSF000071">
    <property type="entry name" value="Rubredoxin"/>
    <property type="match status" value="1"/>
</dbReference>
<dbReference type="Gene3D" id="2.20.28.10">
    <property type="match status" value="1"/>
</dbReference>
<dbReference type="InterPro" id="IPR050526">
    <property type="entry name" value="Rubredoxin_ET"/>
</dbReference>
<dbReference type="PANTHER" id="PTHR47627">
    <property type="entry name" value="RUBREDOXIN"/>
    <property type="match status" value="1"/>
</dbReference>
<comment type="cofactor">
    <cofactor evidence="6">
        <name>Fe(3+)</name>
        <dbReference type="ChEBI" id="CHEBI:29034"/>
    </cofactor>
    <text evidence="6">Binds 1 Fe(3+) ion per subunit.</text>
</comment>
<comment type="similarity">
    <text evidence="1 6">Belongs to the rubredoxin family.</text>
</comment>
<proteinExistence type="inferred from homology"/>
<sequence>MCVSEFKQWECVICGFVYNEAEGWPDDGIPAGTAWADVPEDWECPDCGIGKIDFEMVQV</sequence>
<dbReference type="InterPro" id="IPR024935">
    <property type="entry name" value="Rubredoxin_dom"/>
</dbReference>
<evidence type="ECO:0000256" key="1">
    <source>
        <dbReference type="ARBA" id="ARBA00005337"/>
    </source>
</evidence>
<keyword evidence="5 6" id="KW-0408">Iron</keyword>
<dbReference type="InterPro" id="IPR018527">
    <property type="entry name" value="Rubredoxin_Fe_BS"/>
</dbReference>
<gene>
    <name evidence="8" type="ORF">AB4876_01555</name>
</gene>
<dbReference type="Pfam" id="PF00301">
    <property type="entry name" value="Rubredoxin"/>
    <property type="match status" value="1"/>
</dbReference>
<dbReference type="PANTHER" id="PTHR47627:SF1">
    <property type="entry name" value="RUBREDOXIN-1-RELATED"/>
    <property type="match status" value="1"/>
</dbReference>
<keyword evidence="3 6" id="KW-0479">Metal-binding</keyword>
<evidence type="ECO:0000256" key="2">
    <source>
        <dbReference type="ARBA" id="ARBA00022448"/>
    </source>
</evidence>
<evidence type="ECO:0000256" key="4">
    <source>
        <dbReference type="ARBA" id="ARBA00022982"/>
    </source>
</evidence>
<dbReference type="InterPro" id="IPR024922">
    <property type="entry name" value="Rubredoxin"/>
</dbReference>
<dbReference type="PROSITE" id="PS50903">
    <property type="entry name" value="RUBREDOXIN_LIKE"/>
    <property type="match status" value="1"/>
</dbReference>
<keyword evidence="9" id="KW-1185">Reference proteome</keyword>
<evidence type="ECO:0000313" key="9">
    <source>
        <dbReference type="Proteomes" id="UP001557485"/>
    </source>
</evidence>
<dbReference type="CDD" id="cd00730">
    <property type="entry name" value="rubredoxin"/>
    <property type="match status" value="1"/>
</dbReference>
<organism evidence="8 9">
    <name type="scientific">Zhongshania guokunii</name>
    <dbReference type="NCBI Taxonomy" id="641783"/>
    <lineage>
        <taxon>Bacteria</taxon>
        <taxon>Pseudomonadati</taxon>
        <taxon>Pseudomonadota</taxon>
        <taxon>Gammaproteobacteria</taxon>
        <taxon>Cellvibrionales</taxon>
        <taxon>Spongiibacteraceae</taxon>
        <taxon>Zhongshania</taxon>
    </lineage>
</organism>
<dbReference type="PROSITE" id="PS00202">
    <property type="entry name" value="RUBREDOXIN"/>
    <property type="match status" value="1"/>
</dbReference>
<dbReference type="PRINTS" id="PR00163">
    <property type="entry name" value="RUBREDOXIN"/>
</dbReference>
<evidence type="ECO:0000256" key="5">
    <source>
        <dbReference type="ARBA" id="ARBA00023004"/>
    </source>
</evidence>
<name>A0ABV3U106_9GAMM</name>
<accession>A0ABV3U106</accession>
<keyword evidence="4 6" id="KW-0249">Electron transport</keyword>
<evidence type="ECO:0000313" key="8">
    <source>
        <dbReference type="EMBL" id="MEX1667576.1"/>
    </source>
</evidence>
<comment type="caution">
    <text evidence="8">The sequence shown here is derived from an EMBL/GenBank/DDBJ whole genome shotgun (WGS) entry which is preliminary data.</text>
</comment>
<keyword evidence="2 6" id="KW-0813">Transport</keyword>